<gene>
    <name evidence="3" type="ORF">ENV62_03365</name>
</gene>
<dbReference type="GO" id="GO:0016020">
    <property type="term" value="C:membrane"/>
    <property type="evidence" value="ECO:0007669"/>
    <property type="project" value="TreeGrafter"/>
</dbReference>
<feature type="domain" description="Molybdopterin oxidoreductase" evidence="2">
    <location>
        <begin position="57"/>
        <end position="276"/>
    </location>
</feature>
<proteinExistence type="predicted"/>
<dbReference type="PANTHER" id="PTHR43105:SF14">
    <property type="entry name" value="FORMATE DEHYDROGENASE H"/>
    <property type="match status" value="1"/>
</dbReference>
<reference evidence="3" key="1">
    <citation type="journal article" date="2020" name="mSystems">
        <title>Genome- and Community-Level Interaction Insights into Carbon Utilization and Element Cycling Functions of Hydrothermarchaeota in Hydrothermal Sediment.</title>
        <authorList>
            <person name="Zhou Z."/>
            <person name="Liu Y."/>
            <person name="Xu W."/>
            <person name="Pan J."/>
            <person name="Luo Z.H."/>
            <person name="Li M."/>
        </authorList>
    </citation>
    <scope>NUCLEOTIDE SEQUENCE [LARGE SCALE GENOMIC DNA]</scope>
    <source>
        <strain evidence="3">SpSt-776</strain>
    </source>
</reference>
<evidence type="ECO:0000259" key="2">
    <source>
        <dbReference type="Pfam" id="PF00384"/>
    </source>
</evidence>
<organism evidence="3">
    <name type="scientific">Desulfobacca acetoxidans</name>
    <dbReference type="NCBI Taxonomy" id="60893"/>
    <lineage>
        <taxon>Bacteria</taxon>
        <taxon>Pseudomonadati</taxon>
        <taxon>Thermodesulfobacteriota</taxon>
        <taxon>Desulfobaccia</taxon>
        <taxon>Desulfobaccales</taxon>
        <taxon>Desulfobaccaceae</taxon>
        <taxon>Desulfobacca</taxon>
    </lineage>
</organism>
<dbReference type="AlphaFoldDB" id="A0A7C3SID4"/>
<dbReference type="GO" id="GO:0015948">
    <property type="term" value="P:methanogenesis"/>
    <property type="evidence" value="ECO:0007669"/>
    <property type="project" value="InterPro"/>
</dbReference>
<dbReference type="Pfam" id="PF00384">
    <property type="entry name" value="Molybdopterin"/>
    <property type="match status" value="1"/>
</dbReference>
<keyword evidence="1" id="KW-0560">Oxidoreductase</keyword>
<dbReference type="Gene3D" id="3.40.228.10">
    <property type="entry name" value="Dimethylsulfoxide Reductase, domain 2"/>
    <property type="match status" value="1"/>
</dbReference>
<dbReference type="Gene3D" id="3.40.50.740">
    <property type="match status" value="1"/>
</dbReference>
<comment type="caution">
    <text evidence="3">The sequence shown here is derived from an EMBL/GenBank/DDBJ whole genome shotgun (WGS) entry which is preliminary data.</text>
</comment>
<dbReference type="GO" id="GO:0003954">
    <property type="term" value="F:NADH dehydrogenase activity"/>
    <property type="evidence" value="ECO:0007669"/>
    <property type="project" value="TreeGrafter"/>
</dbReference>
<dbReference type="GO" id="GO:0018493">
    <property type="term" value="F:formylmethanofuran dehydrogenase activity"/>
    <property type="evidence" value="ECO:0007669"/>
    <property type="project" value="InterPro"/>
</dbReference>
<accession>A0A7C3SID4</accession>
<dbReference type="InterPro" id="IPR016457">
    <property type="entry name" value="Formylmethanofuran_DH_bsu"/>
</dbReference>
<evidence type="ECO:0000313" key="3">
    <source>
        <dbReference type="EMBL" id="HGB14264.1"/>
    </source>
</evidence>
<dbReference type="PANTHER" id="PTHR43105">
    <property type="entry name" value="RESPIRATORY NITRATE REDUCTASE"/>
    <property type="match status" value="1"/>
</dbReference>
<dbReference type="EMBL" id="DTHB01000027">
    <property type="protein sequence ID" value="HGB14264.1"/>
    <property type="molecule type" value="Genomic_DNA"/>
</dbReference>
<name>A0A7C3SID4_9BACT</name>
<protein>
    <recommendedName>
        <fullName evidence="2">Molybdopterin oxidoreductase domain-containing protein</fullName>
    </recommendedName>
</protein>
<evidence type="ECO:0000256" key="1">
    <source>
        <dbReference type="ARBA" id="ARBA00023002"/>
    </source>
</evidence>
<dbReference type="SUPFAM" id="SSF53706">
    <property type="entry name" value="Formate dehydrogenase/DMSO reductase, domains 1-3"/>
    <property type="match status" value="1"/>
</dbReference>
<dbReference type="GO" id="GO:0022904">
    <property type="term" value="P:respiratory electron transport chain"/>
    <property type="evidence" value="ECO:0007669"/>
    <property type="project" value="TreeGrafter"/>
</dbReference>
<dbReference type="InterPro" id="IPR050123">
    <property type="entry name" value="Prok_molybdopt-oxidoreductase"/>
</dbReference>
<sequence length="424" mass="47118">MQLERESIVCPGCACLCDDLDLVMEDHRPVAVHNVCAWGTGKFLGEKKLHHHKERRRLTEPQIQRQGGWESVSYEAALEEAASLLAKARRPVIYGLTNSGSWTQRAALVLARSLRARLEPADLAFMAPYYQALQKYGLFWATLETLRDEADAVIYWGANPLHSCPRQLVRYAVFARGRFTERGIEDRQVAAVDLYRTEMAHFCHFFVQIEPDKELPLVEVLIAAVKGGLQPESLPSPAKKLTEFLARATYGVIFCGRGVSYRSGQNLFDRLGELAACLNQTRPFVLFPMSGDFNAAGLYHLLLTETGSPFAPDFAASSPLGCHAVPVDFQEVDALLVSGADLFWFLKEEQAQDLIRRQVPIVALSPFADRTTARARVLLPVALDGIETPEIAHRMDGLPVFLRPVAPAPAPPAHQVLADLNLFF</sequence>
<dbReference type="PIRSF" id="PIRSF005646">
    <property type="entry name" value="FwdB"/>
    <property type="match status" value="1"/>
</dbReference>
<dbReference type="InterPro" id="IPR006656">
    <property type="entry name" value="Mopterin_OxRdtase"/>
</dbReference>